<dbReference type="PANTHER" id="PTHR43552">
    <property type="entry name" value="DIAMINOBUTYRATE--2-OXOGLUTARATE AMINOTRANSFERASE"/>
    <property type="match status" value="1"/>
</dbReference>
<comment type="cofactor">
    <cofactor evidence="1 7">
        <name>pyridoxal 5'-phosphate</name>
        <dbReference type="ChEBI" id="CHEBI:597326"/>
    </cofactor>
</comment>
<evidence type="ECO:0000256" key="3">
    <source>
        <dbReference type="ARBA" id="ARBA00022576"/>
    </source>
</evidence>
<dbReference type="Pfam" id="PF00202">
    <property type="entry name" value="Aminotran_3"/>
    <property type="match status" value="1"/>
</dbReference>
<dbReference type="Gene3D" id="3.90.1150.10">
    <property type="entry name" value="Aspartate Aminotransferase, domain 1"/>
    <property type="match status" value="1"/>
</dbReference>
<dbReference type="EC" id="2.6.1.76" evidence="7"/>
<organism evidence="8 9">
    <name type="scientific">Catenovulum sediminis</name>
    <dbReference type="NCBI Taxonomy" id="1740262"/>
    <lineage>
        <taxon>Bacteria</taxon>
        <taxon>Pseudomonadati</taxon>
        <taxon>Pseudomonadota</taxon>
        <taxon>Gammaproteobacteria</taxon>
        <taxon>Alteromonadales</taxon>
        <taxon>Alteromonadaceae</taxon>
        <taxon>Catenovulum</taxon>
    </lineage>
</organism>
<evidence type="ECO:0000256" key="1">
    <source>
        <dbReference type="ARBA" id="ARBA00001933"/>
    </source>
</evidence>
<evidence type="ECO:0000256" key="5">
    <source>
        <dbReference type="ARBA" id="ARBA00022898"/>
    </source>
</evidence>
<dbReference type="SUPFAM" id="SSF53383">
    <property type="entry name" value="PLP-dependent transferases"/>
    <property type="match status" value="1"/>
</dbReference>
<dbReference type="GO" id="GO:0045303">
    <property type="term" value="F:diaminobutyrate-2-oxoglutarate transaminase activity"/>
    <property type="evidence" value="ECO:0007669"/>
    <property type="project" value="UniProtKB-EC"/>
</dbReference>
<dbReference type="InterPro" id="IPR015421">
    <property type="entry name" value="PyrdxlP-dep_Trfase_major"/>
</dbReference>
<protein>
    <recommendedName>
        <fullName evidence="7">Diaminobutyrate--2-oxoglutarate transaminase</fullName>
        <ecNumber evidence="7">2.6.1.76</ecNumber>
    </recommendedName>
    <alternativeName>
        <fullName evidence="7">DABA aminotransferase</fullName>
    </alternativeName>
</protein>
<dbReference type="PROSITE" id="PS00600">
    <property type="entry name" value="AA_TRANSFER_CLASS_3"/>
    <property type="match status" value="1"/>
</dbReference>
<dbReference type="InterPro" id="IPR015422">
    <property type="entry name" value="PyrdxlP-dep_Trfase_small"/>
</dbReference>
<dbReference type="NCBIfam" id="TIGR00709">
    <property type="entry name" value="dat"/>
    <property type="match status" value="1"/>
</dbReference>
<comment type="pathway">
    <text evidence="7">Amine and polyamine biosynthesis; ectoine biosynthesis; L-ectoine from L-aspartate 4-semialdehyde: step 1/3.</text>
</comment>
<dbReference type="NCBIfam" id="TIGR02407">
    <property type="entry name" value="ectoine_ectB"/>
    <property type="match status" value="1"/>
</dbReference>
<dbReference type="CDD" id="cd00610">
    <property type="entry name" value="OAT_like"/>
    <property type="match status" value="1"/>
</dbReference>
<evidence type="ECO:0000256" key="2">
    <source>
        <dbReference type="ARBA" id="ARBA00008954"/>
    </source>
</evidence>
<comment type="similarity">
    <text evidence="2 6">Belongs to the class-III pyridoxal-phosphate-dependent aminotransferase family.</text>
</comment>
<evidence type="ECO:0000313" key="8">
    <source>
        <dbReference type="EMBL" id="MER2492380.1"/>
    </source>
</evidence>
<dbReference type="RefSeq" id="WP_143871188.1">
    <property type="nucleotide sequence ID" value="NZ_CP041660.1"/>
</dbReference>
<dbReference type="Gene3D" id="3.40.640.10">
    <property type="entry name" value="Type I PLP-dependent aspartate aminotransferase-like (Major domain)"/>
    <property type="match status" value="1"/>
</dbReference>
<dbReference type="InterPro" id="IPR005814">
    <property type="entry name" value="Aminotrans_3"/>
</dbReference>
<dbReference type="InterPro" id="IPR004637">
    <property type="entry name" value="Dat"/>
</dbReference>
<comment type="catalytic activity">
    <reaction evidence="7">
        <text>L-2,4-diaminobutanoate + 2-oxoglutarate = L-aspartate 4-semialdehyde + L-glutamate</text>
        <dbReference type="Rhea" id="RHEA:11160"/>
        <dbReference type="ChEBI" id="CHEBI:16810"/>
        <dbReference type="ChEBI" id="CHEBI:29985"/>
        <dbReference type="ChEBI" id="CHEBI:58761"/>
        <dbReference type="ChEBI" id="CHEBI:537519"/>
        <dbReference type="EC" id="2.6.1.76"/>
    </reaction>
</comment>
<comment type="function">
    <text evidence="7">Catalyzes reversively the conversion of L-aspartate beta-semialdehyde (ASA) to L-2,4-diaminobutyrate (DABA) by transamination with L-glutamate.</text>
</comment>
<reference evidence="8 9" key="1">
    <citation type="submission" date="2024-06" db="EMBL/GenBank/DDBJ databases">
        <authorList>
            <person name="Chen R.Y."/>
        </authorList>
    </citation>
    <scope>NUCLEOTIDE SEQUENCE [LARGE SCALE GENOMIC DNA]</scope>
    <source>
        <strain evidence="8 9">D2</strain>
    </source>
</reference>
<accession>A0ABV1RI31</accession>
<dbReference type="InterPro" id="IPR015424">
    <property type="entry name" value="PyrdxlP-dep_Trfase"/>
</dbReference>
<dbReference type="PANTHER" id="PTHR43552:SF2">
    <property type="entry name" value="DIAMINOBUTYRATE--2-OXOGLUTARATE TRANSAMINASE"/>
    <property type="match status" value="1"/>
</dbReference>
<name>A0ABV1RI31_9ALTE</name>
<evidence type="ECO:0000313" key="9">
    <source>
        <dbReference type="Proteomes" id="UP001467690"/>
    </source>
</evidence>
<dbReference type="Proteomes" id="UP001467690">
    <property type="component" value="Unassembled WGS sequence"/>
</dbReference>
<proteinExistence type="inferred from homology"/>
<keyword evidence="9" id="KW-1185">Reference proteome</keyword>
<evidence type="ECO:0000256" key="6">
    <source>
        <dbReference type="RuleBase" id="RU003560"/>
    </source>
</evidence>
<keyword evidence="5 6" id="KW-0663">Pyridoxal phosphate</keyword>
<evidence type="ECO:0000256" key="4">
    <source>
        <dbReference type="ARBA" id="ARBA00022679"/>
    </source>
</evidence>
<dbReference type="InterPro" id="IPR049704">
    <property type="entry name" value="Aminotrans_3_PPA_site"/>
</dbReference>
<gene>
    <name evidence="8" type="primary">ectB</name>
    <name evidence="8" type="ORF">ABS311_10865</name>
</gene>
<dbReference type="InterPro" id="IPR012773">
    <property type="entry name" value="Ectoine_EctB"/>
</dbReference>
<dbReference type="PIRSF" id="PIRSF000521">
    <property type="entry name" value="Transaminase_4ab_Lys_Orn"/>
    <property type="match status" value="1"/>
</dbReference>
<dbReference type="NCBIfam" id="NF006733">
    <property type="entry name" value="PRK09264.1"/>
    <property type="match status" value="1"/>
</dbReference>
<comment type="caution">
    <text evidence="8">The sequence shown here is derived from an EMBL/GenBank/DDBJ whole genome shotgun (WGS) entry which is preliminary data.</text>
</comment>
<keyword evidence="4 7" id="KW-0808">Transferase</keyword>
<dbReference type="EMBL" id="JBELOE010000211">
    <property type="protein sequence ID" value="MER2492380.1"/>
    <property type="molecule type" value="Genomic_DNA"/>
</dbReference>
<evidence type="ECO:0000256" key="7">
    <source>
        <dbReference type="RuleBase" id="RU365034"/>
    </source>
</evidence>
<sequence length="423" mass="45833">MSIFEQMESNVQCYANSFPVTFNRAKGSYLYDDEGNAYLDFLSGAGSLNYGHNPEEIKQALVDYIMADGVAHGLDMHTTAKADFMQTLQDVILQPRGLDYKIQFTGPTGANAVEAAMKLARKITGRTNIISFTNGFHGVTLGAVSATGNQHHRGGAGVPLSGTSRMPYCGYYGYNADTLKMIDKQLSDPSSGIDAPAAFIVETVQGEGGLNVATPEWLLGLQSLAQKHGAKLIVDDIQAGCGRTGRFFSFEEAGLKPDIVTLSKSISGFGLPLAVVLLKPELDEWAPGEHNGTFRGNNHAFITATKALKTFWADENFEKEVVEKAQLVTSYFQAVVDDLGVTHARLKGRGLMQGIEFRNGEIADRITSRCFDKNLIVETAGNHSQVVKCFCPLTIDKADLEKGLQIMVDAIAAEFKTDLKVAV</sequence>
<keyword evidence="3 7" id="KW-0032">Aminotransferase</keyword>